<evidence type="ECO:0000313" key="13">
    <source>
        <dbReference type="Proteomes" id="UP000243084"/>
    </source>
</evidence>
<dbReference type="CDD" id="cd18787">
    <property type="entry name" value="SF2_C_DEAD"/>
    <property type="match status" value="1"/>
</dbReference>
<evidence type="ECO:0000256" key="6">
    <source>
        <dbReference type="PROSITE-ProRule" id="PRU00552"/>
    </source>
</evidence>
<dbReference type="SMART" id="SM00487">
    <property type="entry name" value="DEXDc"/>
    <property type="match status" value="1"/>
</dbReference>
<feature type="compositionally biased region" description="Basic residues" evidence="8">
    <location>
        <begin position="437"/>
        <end position="447"/>
    </location>
</feature>
<keyword evidence="1 7" id="KW-0547">Nucleotide-binding</keyword>
<dbReference type="PROSITE" id="PS51195">
    <property type="entry name" value="Q_MOTIF"/>
    <property type="match status" value="1"/>
</dbReference>
<dbReference type="InterPro" id="IPR001650">
    <property type="entry name" value="Helicase_C-like"/>
</dbReference>
<dbReference type="Pfam" id="PF00271">
    <property type="entry name" value="Helicase_C"/>
    <property type="match status" value="1"/>
</dbReference>
<evidence type="ECO:0000256" key="3">
    <source>
        <dbReference type="ARBA" id="ARBA00022806"/>
    </source>
</evidence>
<sequence length="447" mass="48661">MFADYGLHERLLKALSTLSFKEPTPVQVAAIPPALEGRDLRVTAKTGSGKTAAFVLPLLHRLLQDSKPQAGARVLILLPTRELALQTLKEVERFAQFTFIKAGLVTGGEGYKEQAAALRKNPEVVIGTPGRVLNHLETGSLKLGDIEVLVLDEADRMLDMGLSEDVLKIAKACPQERQTLLFSATAGERGLGQVASAVLRDPQLLLLNRRDDLNENLKQQIITADDVQHKERLLQWLLAHETFEQAMVFTNTRVQADRLAGVLRASAVKAYVLHGEKTQDERKLAVERLRQGSINVLIATDVAARGLDIGGVDLVINFDMPRSGDEYVHRIGRAGRVGQDGLAISLICHTDWNLMSSIERYLKQSFERRQIKELQGSYQGPKKLKASGKAAGSKKKKQVKKSAAATKGSAGSGKPSARKSEKSRPAPVAIGDGFTAPKRKKPGAAEG</sequence>
<dbReference type="PROSITE" id="PS00039">
    <property type="entry name" value="DEAD_ATP_HELICASE"/>
    <property type="match status" value="1"/>
</dbReference>
<dbReference type="PROSITE" id="PS51192">
    <property type="entry name" value="HELICASE_ATP_BIND_1"/>
    <property type="match status" value="1"/>
</dbReference>
<evidence type="ECO:0000259" key="9">
    <source>
        <dbReference type="PROSITE" id="PS51192"/>
    </source>
</evidence>
<dbReference type="SMART" id="SM00490">
    <property type="entry name" value="HELICc"/>
    <property type="match status" value="1"/>
</dbReference>
<dbReference type="GO" id="GO:0005524">
    <property type="term" value="F:ATP binding"/>
    <property type="evidence" value="ECO:0007669"/>
    <property type="project" value="UniProtKB-KW"/>
</dbReference>
<dbReference type="PANTHER" id="PTHR47959">
    <property type="entry name" value="ATP-DEPENDENT RNA HELICASE RHLE-RELATED"/>
    <property type="match status" value="1"/>
</dbReference>
<protein>
    <submittedName>
        <fullName evidence="12">Superfamily II DNA and RNA helicase</fullName>
    </submittedName>
</protein>
<dbReference type="InterPro" id="IPR014001">
    <property type="entry name" value="Helicase_ATP-bd"/>
</dbReference>
<feature type="region of interest" description="Disordered" evidence="8">
    <location>
        <begin position="377"/>
        <end position="447"/>
    </location>
</feature>
<dbReference type="PROSITE" id="PS51194">
    <property type="entry name" value="HELICASE_CTER"/>
    <property type="match status" value="1"/>
</dbReference>
<comment type="similarity">
    <text evidence="5 7">Belongs to the DEAD box helicase family.</text>
</comment>
<dbReference type="SUPFAM" id="SSF52540">
    <property type="entry name" value="P-loop containing nucleoside triphosphate hydrolases"/>
    <property type="match status" value="1"/>
</dbReference>
<gene>
    <name evidence="12" type="ORF">SAMN05216229_1092</name>
</gene>
<dbReference type="InterPro" id="IPR014014">
    <property type="entry name" value="RNA_helicase_DEAD_Q_motif"/>
</dbReference>
<evidence type="ECO:0000256" key="4">
    <source>
        <dbReference type="ARBA" id="ARBA00022840"/>
    </source>
</evidence>
<accession>A0A1I5UQJ5</accession>
<keyword evidence="3 7" id="KW-0347">Helicase</keyword>
<dbReference type="OrthoDB" id="9805696at2"/>
<dbReference type="Proteomes" id="UP000243084">
    <property type="component" value="Unassembled WGS sequence"/>
</dbReference>
<feature type="compositionally biased region" description="Basic residues" evidence="8">
    <location>
        <begin position="382"/>
        <end position="400"/>
    </location>
</feature>
<evidence type="ECO:0000259" key="10">
    <source>
        <dbReference type="PROSITE" id="PS51194"/>
    </source>
</evidence>
<feature type="domain" description="Helicase ATP-binding" evidence="9">
    <location>
        <begin position="31"/>
        <end position="204"/>
    </location>
</feature>
<dbReference type="EMBL" id="FOXM01000009">
    <property type="protein sequence ID" value="SFP97499.1"/>
    <property type="molecule type" value="Genomic_DNA"/>
</dbReference>
<dbReference type="GO" id="GO:0016787">
    <property type="term" value="F:hydrolase activity"/>
    <property type="evidence" value="ECO:0007669"/>
    <property type="project" value="UniProtKB-KW"/>
</dbReference>
<evidence type="ECO:0000256" key="7">
    <source>
        <dbReference type="RuleBase" id="RU000492"/>
    </source>
</evidence>
<dbReference type="InterPro" id="IPR050079">
    <property type="entry name" value="DEAD_box_RNA_helicase"/>
</dbReference>
<feature type="domain" description="Helicase C-terminal" evidence="10">
    <location>
        <begin position="232"/>
        <end position="377"/>
    </location>
</feature>
<feature type="short sequence motif" description="Q motif" evidence="6">
    <location>
        <begin position="1"/>
        <end position="28"/>
    </location>
</feature>
<evidence type="ECO:0000256" key="1">
    <source>
        <dbReference type="ARBA" id="ARBA00022741"/>
    </source>
</evidence>
<proteinExistence type="inferred from homology"/>
<evidence type="ECO:0000313" key="12">
    <source>
        <dbReference type="EMBL" id="SFP97499.1"/>
    </source>
</evidence>
<dbReference type="Gene3D" id="3.40.50.300">
    <property type="entry name" value="P-loop containing nucleotide triphosphate hydrolases"/>
    <property type="match status" value="2"/>
</dbReference>
<dbReference type="Pfam" id="PF00270">
    <property type="entry name" value="DEAD"/>
    <property type="match status" value="1"/>
</dbReference>
<reference evidence="13" key="1">
    <citation type="submission" date="2016-10" db="EMBL/GenBank/DDBJ databases">
        <authorList>
            <person name="Varghese N."/>
            <person name="Submissions S."/>
        </authorList>
    </citation>
    <scope>NUCLEOTIDE SEQUENCE [LARGE SCALE GENOMIC DNA]</scope>
    <source>
        <strain evidence="13">JCM 18195</strain>
    </source>
</reference>
<dbReference type="InterPro" id="IPR044742">
    <property type="entry name" value="DEAD/DEAH_RhlB"/>
</dbReference>
<name>A0A1I5UQJ5_9GAMM</name>
<feature type="compositionally biased region" description="Low complexity" evidence="8">
    <location>
        <begin position="401"/>
        <end position="415"/>
    </location>
</feature>
<dbReference type="InterPro" id="IPR027417">
    <property type="entry name" value="P-loop_NTPase"/>
</dbReference>
<organism evidence="12 13">
    <name type="scientific">Geopseudomonas sagittaria</name>
    <dbReference type="NCBI Taxonomy" id="1135990"/>
    <lineage>
        <taxon>Bacteria</taxon>
        <taxon>Pseudomonadati</taxon>
        <taxon>Pseudomonadota</taxon>
        <taxon>Gammaproteobacteria</taxon>
        <taxon>Pseudomonadales</taxon>
        <taxon>Pseudomonadaceae</taxon>
        <taxon>Geopseudomonas</taxon>
    </lineage>
</organism>
<evidence type="ECO:0000259" key="11">
    <source>
        <dbReference type="PROSITE" id="PS51195"/>
    </source>
</evidence>
<evidence type="ECO:0000256" key="2">
    <source>
        <dbReference type="ARBA" id="ARBA00022801"/>
    </source>
</evidence>
<evidence type="ECO:0000256" key="5">
    <source>
        <dbReference type="ARBA" id="ARBA00038437"/>
    </source>
</evidence>
<dbReference type="InterPro" id="IPR000629">
    <property type="entry name" value="RNA-helicase_DEAD-box_CS"/>
</dbReference>
<keyword evidence="4 7" id="KW-0067">ATP-binding</keyword>
<evidence type="ECO:0000256" key="8">
    <source>
        <dbReference type="SAM" id="MobiDB-lite"/>
    </source>
</evidence>
<dbReference type="CDD" id="cd00268">
    <property type="entry name" value="DEADc"/>
    <property type="match status" value="1"/>
</dbReference>
<dbReference type="PANTHER" id="PTHR47959:SF3">
    <property type="entry name" value="ATP-DEPENDENT RNA HELICASE SRMB"/>
    <property type="match status" value="1"/>
</dbReference>
<dbReference type="RefSeq" id="WP_092431827.1">
    <property type="nucleotide sequence ID" value="NZ_FOXM01000009.1"/>
</dbReference>
<dbReference type="AlphaFoldDB" id="A0A1I5UQJ5"/>
<dbReference type="GO" id="GO:0003724">
    <property type="term" value="F:RNA helicase activity"/>
    <property type="evidence" value="ECO:0007669"/>
    <property type="project" value="InterPro"/>
</dbReference>
<dbReference type="GO" id="GO:0005829">
    <property type="term" value="C:cytosol"/>
    <property type="evidence" value="ECO:0007669"/>
    <property type="project" value="TreeGrafter"/>
</dbReference>
<keyword evidence="13" id="KW-1185">Reference proteome</keyword>
<keyword evidence="2 7" id="KW-0378">Hydrolase</keyword>
<dbReference type="InterPro" id="IPR011545">
    <property type="entry name" value="DEAD/DEAH_box_helicase_dom"/>
</dbReference>
<dbReference type="GO" id="GO:0003676">
    <property type="term" value="F:nucleic acid binding"/>
    <property type="evidence" value="ECO:0007669"/>
    <property type="project" value="InterPro"/>
</dbReference>
<feature type="domain" description="DEAD-box RNA helicase Q" evidence="11">
    <location>
        <begin position="1"/>
        <end position="28"/>
    </location>
</feature>